<sequence length="705" mass="79865">MSSSRSTSTNGLNLNNIPTFQLDSGTHTPSTNSKLHSNYSTRLNSPTRHQLLQEQMLSDKPAYKQIKINLNKIPSKSPNVLKSVSFDTISKDYLNISDDDYDDDDDNSFDDIDYDDYEKQDDDDYFSRNNKRSTSINERISRHDPNLSNYLSPGATTTSGGGGGSSRGNSRTRGRSPSPFRDSSPSSFTGFKSLNSIEGGGNKINYNSNGWRTDYPSRPSIDLDSFTLTYQSSKFNEFIKKNENYRSIIVYITGRRHSWVALDFAIDKCLKNGDHLVVVSRIPYSNDFRNYKTKDQINFRKTAENLKKYLNFLINDDKIIKITIDLFQFNSTYTILNEIIKIYEPSTLVTSTKPNLKFKRNQTWKTARITDRLIKNFSLPIVVVPAFTMNDYEIEFFNRKINEQCIDENLNQLQNKLENVNMNDDSINSIVSNDDDGDDDSDNISIDSNDSEISENSGDSDLESNSSSFKDLTRTISNYQDVLENFINENESKEIKQDFFLKKLNKITDINHKISLKFMETSNNGGEGAALVRSLTGLPELEKTKSMLDVLSDEQIKIDNLKKSLNNNLSHSTSPSGTPGNLTPNGGNSTPGTSTPSKTIKFSNDISNPKDLKLKSLEHLNSLRKYNTHTDQNPHQQQQRNLLSPSRSQPQILTKSLSESKVSTLNNNNNNIKDDKDDKKKKSGFLSKMFGRSKDKKSKSRRPST</sequence>
<feature type="coiled-coil region" evidence="1">
    <location>
        <begin position="469"/>
        <end position="496"/>
    </location>
</feature>
<feature type="compositionally biased region" description="Basic residues" evidence="2">
    <location>
        <begin position="694"/>
        <end position="705"/>
    </location>
</feature>
<name>K0KTR3_WICCF</name>
<protein>
    <submittedName>
        <fullName evidence="3">Uncharacterized protein</fullName>
    </submittedName>
</protein>
<proteinExistence type="predicted"/>
<dbReference type="FunCoup" id="K0KTR3">
    <property type="interactions" value="94"/>
</dbReference>
<dbReference type="eggNOG" id="ENOG502RISH">
    <property type="taxonomic scope" value="Eukaryota"/>
</dbReference>
<evidence type="ECO:0000256" key="2">
    <source>
        <dbReference type="SAM" id="MobiDB-lite"/>
    </source>
</evidence>
<feature type="region of interest" description="Disordered" evidence="2">
    <location>
        <begin position="1"/>
        <end position="42"/>
    </location>
</feature>
<evidence type="ECO:0000256" key="1">
    <source>
        <dbReference type="SAM" id="Coils"/>
    </source>
</evidence>
<keyword evidence="1" id="KW-0175">Coiled coil</keyword>
<feature type="compositionally biased region" description="Polar residues" evidence="2">
    <location>
        <begin position="629"/>
        <end position="665"/>
    </location>
</feature>
<dbReference type="Proteomes" id="UP000009328">
    <property type="component" value="Unassembled WGS sequence"/>
</dbReference>
<organism evidence="3 4">
    <name type="scientific">Wickerhamomyces ciferrii (strain ATCC 14091 / BCRC 22168 / CBS 111 / JCM 3599 / NBRC 0793 / NRRL Y-1031 F-60-10)</name>
    <name type="common">Yeast</name>
    <name type="synonym">Pichia ciferrii</name>
    <dbReference type="NCBI Taxonomy" id="1206466"/>
    <lineage>
        <taxon>Eukaryota</taxon>
        <taxon>Fungi</taxon>
        <taxon>Dikarya</taxon>
        <taxon>Ascomycota</taxon>
        <taxon>Saccharomycotina</taxon>
        <taxon>Saccharomycetes</taxon>
        <taxon>Phaffomycetales</taxon>
        <taxon>Wickerhamomycetaceae</taxon>
        <taxon>Wickerhamomyces</taxon>
    </lineage>
</organism>
<reference evidence="3 4" key="1">
    <citation type="journal article" date="2012" name="Eukaryot. Cell">
        <title>Draft genome sequence of Wickerhamomyces ciferrii NRRL Y-1031 F-60-10.</title>
        <authorList>
            <person name="Schneider J."/>
            <person name="Andrea H."/>
            <person name="Blom J."/>
            <person name="Jaenicke S."/>
            <person name="Ruckert C."/>
            <person name="Schorsch C."/>
            <person name="Szczepanowski R."/>
            <person name="Farwick M."/>
            <person name="Goesmann A."/>
            <person name="Puhler A."/>
            <person name="Schaffer S."/>
            <person name="Tauch A."/>
            <person name="Kohler T."/>
            <person name="Brinkrolf K."/>
        </authorList>
    </citation>
    <scope>NUCLEOTIDE SEQUENCE [LARGE SCALE GENOMIC DNA]</scope>
    <source>
        <strain evidence="4">ATCC 14091 / BCRC 22168 / CBS 111 / JCM 3599 / NBRC 0793 / NRRL Y-1031 F-60-10</strain>
    </source>
</reference>
<feature type="compositionally biased region" description="Acidic residues" evidence="2">
    <location>
        <begin position="433"/>
        <end position="442"/>
    </location>
</feature>
<feature type="region of interest" description="Disordered" evidence="2">
    <location>
        <begin position="565"/>
        <end position="608"/>
    </location>
</feature>
<dbReference type="EMBL" id="CAIF01000148">
    <property type="protein sequence ID" value="CCH44648.1"/>
    <property type="molecule type" value="Genomic_DNA"/>
</dbReference>
<feature type="compositionally biased region" description="Low complexity" evidence="2">
    <location>
        <begin position="167"/>
        <end position="188"/>
    </location>
</feature>
<dbReference type="STRING" id="1206466.K0KTR3"/>
<feature type="compositionally biased region" description="Low complexity" evidence="2">
    <location>
        <begin position="565"/>
        <end position="597"/>
    </location>
</feature>
<feature type="region of interest" description="Disordered" evidence="2">
    <location>
        <begin position="95"/>
        <end position="194"/>
    </location>
</feature>
<comment type="caution">
    <text evidence="3">The sequence shown here is derived from an EMBL/GenBank/DDBJ whole genome shotgun (WGS) entry which is preliminary data.</text>
</comment>
<keyword evidence="4" id="KW-1185">Reference proteome</keyword>
<accession>K0KTR3</accession>
<feature type="compositionally biased region" description="Polar residues" evidence="2">
    <location>
        <begin position="598"/>
        <end position="607"/>
    </location>
</feature>
<feature type="compositionally biased region" description="Acidic residues" evidence="2">
    <location>
        <begin position="449"/>
        <end position="462"/>
    </location>
</feature>
<dbReference type="InParanoid" id="K0KTR3"/>
<evidence type="ECO:0000313" key="3">
    <source>
        <dbReference type="EMBL" id="CCH44648.1"/>
    </source>
</evidence>
<gene>
    <name evidence="3" type="ORF">BN7_4217</name>
</gene>
<dbReference type="HOGENOM" id="CLU_022727_0_0_1"/>
<evidence type="ECO:0000313" key="4">
    <source>
        <dbReference type="Proteomes" id="UP000009328"/>
    </source>
</evidence>
<feature type="compositionally biased region" description="Acidic residues" evidence="2">
    <location>
        <begin position="97"/>
        <end position="124"/>
    </location>
</feature>
<feature type="region of interest" description="Disordered" evidence="2">
    <location>
        <begin position="426"/>
        <end position="467"/>
    </location>
</feature>
<feature type="region of interest" description="Disordered" evidence="2">
    <location>
        <begin position="627"/>
        <end position="705"/>
    </location>
</feature>
<dbReference type="AlphaFoldDB" id="K0KTR3"/>